<dbReference type="OrthoDB" id="9814833at2"/>
<keyword evidence="3 6" id="KW-0238">DNA-binding</keyword>
<accession>A0A1N7MC61</accession>
<organism evidence="6 7">
    <name type="scientific">Alicyclobacillus vulcanalis</name>
    <dbReference type="NCBI Taxonomy" id="252246"/>
    <lineage>
        <taxon>Bacteria</taxon>
        <taxon>Bacillati</taxon>
        <taxon>Bacillota</taxon>
        <taxon>Bacilli</taxon>
        <taxon>Bacillales</taxon>
        <taxon>Alicyclobacillaceae</taxon>
        <taxon>Alicyclobacillus</taxon>
    </lineage>
</organism>
<keyword evidence="4" id="KW-0804">Transcription</keyword>
<dbReference type="InterPro" id="IPR009061">
    <property type="entry name" value="DNA-bd_dom_put_sf"/>
</dbReference>
<evidence type="ECO:0000256" key="3">
    <source>
        <dbReference type="ARBA" id="ARBA00023125"/>
    </source>
</evidence>
<evidence type="ECO:0000313" key="6">
    <source>
        <dbReference type="EMBL" id="SIS83704.1"/>
    </source>
</evidence>
<sequence length="150" mass="17343">MGREKQWSIEAVAERLGITPRTLHYYEEMGLIPEVARTPGGHRVYDEDVIERVEHILRLKDALGYSLQEIRAILEVEDQLRAYRERITSGESPALNARMLAESARLLEGVVNQIDEKMARLAAMRERYVERLTRIRARLELESSQDPPTD</sequence>
<dbReference type="GO" id="GO:0003677">
    <property type="term" value="F:DNA binding"/>
    <property type="evidence" value="ECO:0007669"/>
    <property type="project" value="UniProtKB-KW"/>
</dbReference>
<dbReference type="RefSeq" id="WP_076346545.1">
    <property type="nucleotide sequence ID" value="NZ_FTOO01000005.1"/>
</dbReference>
<gene>
    <name evidence="6" type="ORF">SAMN05421799_10544</name>
</gene>
<reference evidence="7" key="1">
    <citation type="submission" date="2017-01" db="EMBL/GenBank/DDBJ databases">
        <authorList>
            <person name="Varghese N."/>
            <person name="Submissions S."/>
        </authorList>
    </citation>
    <scope>NUCLEOTIDE SEQUENCE [LARGE SCALE GENOMIC DNA]</scope>
    <source>
        <strain evidence="7">DSM 16176</strain>
    </source>
</reference>
<dbReference type="PANTHER" id="PTHR30204:SF69">
    <property type="entry name" value="MERR-FAMILY TRANSCRIPTIONAL REGULATOR"/>
    <property type="match status" value="1"/>
</dbReference>
<keyword evidence="7" id="KW-1185">Reference proteome</keyword>
<dbReference type="EMBL" id="FTOO01000005">
    <property type="protein sequence ID" value="SIS83704.1"/>
    <property type="molecule type" value="Genomic_DNA"/>
</dbReference>
<feature type="domain" description="HTH merR-type" evidence="5">
    <location>
        <begin position="6"/>
        <end position="76"/>
    </location>
</feature>
<evidence type="ECO:0000256" key="2">
    <source>
        <dbReference type="ARBA" id="ARBA00023015"/>
    </source>
</evidence>
<dbReference type="SMART" id="SM00422">
    <property type="entry name" value="HTH_MERR"/>
    <property type="match status" value="1"/>
</dbReference>
<proteinExistence type="predicted"/>
<dbReference type="SUPFAM" id="SSF46955">
    <property type="entry name" value="Putative DNA-binding domain"/>
    <property type="match status" value="1"/>
</dbReference>
<dbReference type="PANTHER" id="PTHR30204">
    <property type="entry name" value="REDOX-CYCLING DRUG-SENSING TRANSCRIPTIONAL ACTIVATOR SOXR"/>
    <property type="match status" value="1"/>
</dbReference>
<dbReference type="Gene3D" id="1.10.1660.10">
    <property type="match status" value="1"/>
</dbReference>
<keyword evidence="2" id="KW-0805">Transcription regulation</keyword>
<evidence type="ECO:0000259" key="5">
    <source>
        <dbReference type="PROSITE" id="PS50937"/>
    </source>
</evidence>
<dbReference type="Proteomes" id="UP000186156">
    <property type="component" value="Unassembled WGS sequence"/>
</dbReference>
<dbReference type="InterPro" id="IPR047057">
    <property type="entry name" value="MerR_fam"/>
</dbReference>
<evidence type="ECO:0000256" key="1">
    <source>
        <dbReference type="ARBA" id="ARBA00022491"/>
    </source>
</evidence>
<evidence type="ECO:0000256" key="4">
    <source>
        <dbReference type="ARBA" id="ARBA00023163"/>
    </source>
</evidence>
<dbReference type="GO" id="GO:0003700">
    <property type="term" value="F:DNA-binding transcription factor activity"/>
    <property type="evidence" value="ECO:0007669"/>
    <property type="project" value="InterPro"/>
</dbReference>
<dbReference type="STRING" id="252246.SAMN05421799_10544"/>
<evidence type="ECO:0000313" key="7">
    <source>
        <dbReference type="Proteomes" id="UP000186156"/>
    </source>
</evidence>
<dbReference type="AlphaFoldDB" id="A0A1N7MC61"/>
<dbReference type="Pfam" id="PF13411">
    <property type="entry name" value="MerR_1"/>
    <property type="match status" value="1"/>
</dbReference>
<dbReference type="InterPro" id="IPR000551">
    <property type="entry name" value="MerR-type_HTH_dom"/>
</dbReference>
<name>A0A1N7MC61_9BACL</name>
<dbReference type="PROSITE" id="PS50937">
    <property type="entry name" value="HTH_MERR_2"/>
    <property type="match status" value="1"/>
</dbReference>
<keyword evidence="1" id="KW-0678">Repressor</keyword>
<protein>
    <submittedName>
        <fullName evidence="6">DNA-binding transcriptional regulator, MerR family</fullName>
    </submittedName>
</protein>